<dbReference type="AlphaFoldDB" id="A0A8J6CI24"/>
<dbReference type="InterPro" id="IPR036397">
    <property type="entry name" value="RNaseH_sf"/>
</dbReference>
<sequence length="640" mass="72330">MASLKYEIPLLDRNTRFALWQIKMQAVLAQMDLEDALLGIDKMPSTLTDEEKKRKDQKALTQLHLHLSNEILQDVMKEKTAAALWKRLEQICMSKTLTSKLRMKQRLYAHRLEEGASVHEHLTVFKEILSNLEAMEVQYDKEDLGLILLCSLPPSYSTFRDTILYSRESLTVDEVYDSLTSYDKMKHLVVKPDSQGEGLIVRGRQDRNTDDDRGRTQEKIIVVNLRVDRSLQIEGKQPENSGEADVVEDYSDGELLVASVNDSKVSEEWILDSGCTFHMSPNRDWFTTYETVSEGVVLMGNNASCKIAGVGTIKVKMFDGVVRTLSDVRYVPELKRNLISLSTLDSKGYRYTTESGVLKISKGSLVVMKGQRKTAKLYVLQGSTVTGDAAVASSSLSDDDITKLWHMRLGHMSENGMVELSKRGLLDGQGICKLNFCEHCVFGKQKRVRFTRGIHNTKETLEYIHSDLWGPSRVPSRGGANYMLTFIDDFSRKTGKQIKYLRTDNGLEFCSDEFNRLCKSEGIVRHLTVRHTPQQNGVAERMNRTIMEKVRCMLSNANLPKSFWAEAASTACFLINRSPSVAIEKKTPQEVWSGNPANYSDLKIFGCPAKVVISRDVVFDETAMLPNLSLKDSSNKENQK</sequence>
<dbReference type="InterPro" id="IPR001584">
    <property type="entry name" value="Integrase_cat-core"/>
</dbReference>
<evidence type="ECO:0000259" key="2">
    <source>
        <dbReference type="PROSITE" id="PS50994"/>
    </source>
</evidence>
<proteinExistence type="predicted"/>
<dbReference type="GO" id="GO:0003676">
    <property type="term" value="F:nucleic acid binding"/>
    <property type="evidence" value="ECO:0007669"/>
    <property type="project" value="InterPro"/>
</dbReference>
<dbReference type="InterPro" id="IPR054722">
    <property type="entry name" value="PolX-like_BBD"/>
</dbReference>
<dbReference type="InterPro" id="IPR012337">
    <property type="entry name" value="RNaseH-like_sf"/>
</dbReference>
<dbReference type="GO" id="GO:0008233">
    <property type="term" value="F:peptidase activity"/>
    <property type="evidence" value="ECO:0007669"/>
    <property type="project" value="UniProtKB-KW"/>
</dbReference>
<keyword evidence="4" id="KW-1185">Reference proteome</keyword>
<dbReference type="EMBL" id="JAHUZN010000013">
    <property type="protein sequence ID" value="KAG8473259.1"/>
    <property type="molecule type" value="Genomic_DNA"/>
</dbReference>
<reference evidence="3 4" key="1">
    <citation type="journal article" date="2021" name="bioRxiv">
        <title>The Gossypium anomalum genome as a resource for cotton improvement and evolutionary analysis of hybrid incompatibility.</title>
        <authorList>
            <person name="Grover C.E."/>
            <person name="Yuan D."/>
            <person name="Arick M.A."/>
            <person name="Miller E.R."/>
            <person name="Hu G."/>
            <person name="Peterson D.G."/>
            <person name="Wendel J.F."/>
            <person name="Udall J.A."/>
        </authorList>
    </citation>
    <scope>NUCLEOTIDE SEQUENCE [LARGE SCALE GENOMIC DNA]</scope>
    <source>
        <strain evidence="3">JFW-Udall</strain>
        <tissue evidence="3">Leaf</tissue>
    </source>
</reference>
<feature type="domain" description="Integrase catalytic" evidence="2">
    <location>
        <begin position="474"/>
        <end position="596"/>
    </location>
</feature>
<comment type="caution">
    <text evidence="3">The sequence shown here is derived from an EMBL/GenBank/DDBJ whole genome shotgun (WGS) entry which is preliminary data.</text>
</comment>
<dbReference type="Pfam" id="PF14223">
    <property type="entry name" value="Retrotran_gag_2"/>
    <property type="match status" value="1"/>
</dbReference>
<dbReference type="OrthoDB" id="1751483at2759"/>
<dbReference type="PANTHER" id="PTHR42648">
    <property type="entry name" value="TRANSPOSASE, PUTATIVE-RELATED"/>
    <property type="match status" value="1"/>
</dbReference>
<dbReference type="PROSITE" id="PS50994">
    <property type="entry name" value="INTEGRASE"/>
    <property type="match status" value="1"/>
</dbReference>
<dbReference type="GO" id="GO:0006508">
    <property type="term" value="P:proteolysis"/>
    <property type="evidence" value="ECO:0007669"/>
    <property type="project" value="UniProtKB-KW"/>
</dbReference>
<organism evidence="3 4">
    <name type="scientific">Gossypium anomalum</name>
    <dbReference type="NCBI Taxonomy" id="47600"/>
    <lineage>
        <taxon>Eukaryota</taxon>
        <taxon>Viridiplantae</taxon>
        <taxon>Streptophyta</taxon>
        <taxon>Embryophyta</taxon>
        <taxon>Tracheophyta</taxon>
        <taxon>Spermatophyta</taxon>
        <taxon>Magnoliopsida</taxon>
        <taxon>eudicotyledons</taxon>
        <taxon>Gunneridae</taxon>
        <taxon>Pentapetalae</taxon>
        <taxon>rosids</taxon>
        <taxon>malvids</taxon>
        <taxon>Malvales</taxon>
        <taxon>Malvaceae</taxon>
        <taxon>Malvoideae</taxon>
        <taxon>Gossypium</taxon>
    </lineage>
</organism>
<evidence type="ECO:0000313" key="3">
    <source>
        <dbReference type="EMBL" id="KAG8473259.1"/>
    </source>
</evidence>
<dbReference type="Pfam" id="PF13976">
    <property type="entry name" value="gag_pre-integrs"/>
    <property type="match status" value="1"/>
</dbReference>
<dbReference type="PANTHER" id="PTHR42648:SF28">
    <property type="entry name" value="TRANSPOSON-ENCODED PROTEIN WITH RIBONUCLEASE H-LIKE AND RETROVIRUS ZINC FINGER-LIKE DOMAINS"/>
    <property type="match status" value="1"/>
</dbReference>
<name>A0A8J6CI24_9ROSI</name>
<evidence type="ECO:0000256" key="1">
    <source>
        <dbReference type="ARBA" id="ARBA00022670"/>
    </source>
</evidence>
<evidence type="ECO:0000313" key="4">
    <source>
        <dbReference type="Proteomes" id="UP000701853"/>
    </source>
</evidence>
<dbReference type="GO" id="GO:0015074">
    <property type="term" value="P:DNA integration"/>
    <property type="evidence" value="ECO:0007669"/>
    <property type="project" value="InterPro"/>
</dbReference>
<dbReference type="Proteomes" id="UP000701853">
    <property type="component" value="Chromosome 13"/>
</dbReference>
<dbReference type="SUPFAM" id="SSF53098">
    <property type="entry name" value="Ribonuclease H-like"/>
    <property type="match status" value="1"/>
</dbReference>
<accession>A0A8J6CI24</accession>
<keyword evidence="1" id="KW-0378">Hydrolase</keyword>
<dbReference type="InterPro" id="IPR025724">
    <property type="entry name" value="GAG-pre-integrase_dom"/>
</dbReference>
<dbReference type="InterPro" id="IPR039537">
    <property type="entry name" value="Retrotran_Ty1/copia-like"/>
</dbReference>
<dbReference type="Pfam" id="PF22936">
    <property type="entry name" value="Pol_BBD"/>
    <property type="match status" value="1"/>
</dbReference>
<gene>
    <name evidence="3" type="ORF">CXB51_035182</name>
</gene>
<protein>
    <recommendedName>
        <fullName evidence="2">Integrase catalytic domain-containing protein</fullName>
    </recommendedName>
</protein>
<dbReference type="Gene3D" id="3.30.420.10">
    <property type="entry name" value="Ribonuclease H-like superfamily/Ribonuclease H"/>
    <property type="match status" value="1"/>
</dbReference>
<keyword evidence="1" id="KW-0645">Protease</keyword>